<evidence type="ECO:0000256" key="1">
    <source>
        <dbReference type="ARBA" id="ARBA00001971"/>
    </source>
</evidence>
<evidence type="ECO:0000256" key="8">
    <source>
        <dbReference type="ARBA" id="ARBA00022989"/>
    </source>
</evidence>
<keyword evidence="9" id="KW-0560">Oxidoreductase</keyword>
<name>A0A1M2V6V3_TRAPU</name>
<keyword evidence="12" id="KW-0472">Membrane</keyword>
<evidence type="ECO:0000256" key="9">
    <source>
        <dbReference type="ARBA" id="ARBA00023002"/>
    </source>
</evidence>
<dbReference type="Pfam" id="PF00067">
    <property type="entry name" value="p450"/>
    <property type="match status" value="1"/>
</dbReference>
<dbReference type="PANTHER" id="PTHR46300:SF7">
    <property type="entry name" value="P450, PUTATIVE (EUROFUNG)-RELATED"/>
    <property type="match status" value="1"/>
</dbReference>
<dbReference type="InterPro" id="IPR001128">
    <property type="entry name" value="Cyt_P450"/>
</dbReference>
<dbReference type="InterPro" id="IPR050364">
    <property type="entry name" value="Cytochrome_P450_fung"/>
</dbReference>
<protein>
    <submittedName>
        <fullName evidence="13">O-methylsterigmatocystin oxidoreductase</fullName>
    </submittedName>
</protein>
<keyword evidence="11" id="KW-0503">Monooxygenase</keyword>
<dbReference type="GO" id="GO:0005506">
    <property type="term" value="F:iron ion binding"/>
    <property type="evidence" value="ECO:0007669"/>
    <property type="project" value="InterPro"/>
</dbReference>
<keyword evidence="7" id="KW-0479">Metal-binding</keyword>
<reference evidence="13 14" key="1">
    <citation type="submission" date="2016-10" db="EMBL/GenBank/DDBJ databases">
        <title>Genome sequence of the basidiomycete white-rot fungus Trametes pubescens.</title>
        <authorList>
            <person name="Makela M.R."/>
            <person name="Granchi Z."/>
            <person name="Peng M."/>
            <person name="De Vries R.P."/>
            <person name="Grigoriev I."/>
            <person name="Riley R."/>
            <person name="Hilden K."/>
        </authorList>
    </citation>
    <scope>NUCLEOTIDE SEQUENCE [LARGE SCALE GENOMIC DNA]</scope>
    <source>
        <strain evidence="13 14">FBCC735</strain>
    </source>
</reference>
<dbReference type="OrthoDB" id="2789670at2759"/>
<dbReference type="STRING" id="154538.A0A1M2V6V3"/>
<comment type="caution">
    <text evidence="13">The sequence shown here is derived from an EMBL/GenBank/DDBJ whole genome shotgun (WGS) entry which is preliminary data.</text>
</comment>
<accession>A0A1M2V6V3</accession>
<dbReference type="EMBL" id="MNAD01001619">
    <property type="protein sequence ID" value="OJT03314.1"/>
    <property type="molecule type" value="Genomic_DNA"/>
</dbReference>
<comment type="cofactor">
    <cofactor evidence="1">
        <name>heme</name>
        <dbReference type="ChEBI" id="CHEBI:30413"/>
    </cofactor>
</comment>
<sequence>MSKVSPSAKTSYTGDVVFYRVFGTKIIMLNTIEVAAELLDKRSANYSDRPRMVMQNEMQVNPQPTRENCSLPYGDLYRKHRRWMADFMGKKSTLEGYRHIQRREVLNFMQNLYQQPEKFTDHVHLYLASILLEIAYGMPVKSLDDELVRLADRAIIGANEAGRPGAVPVDFLPWLRHIPAWTPGVRFKRHALLVRSHIREWLNKGYDAVVSAMASGTAAPCIMTTVLEEHGEAPTPAEAHDIKYVAFNVYGAGVETSRGTLAVFFLAMVRNIDVYKKAQEEIDRVVGRERLPDYSDRESLPYLDALLEEVFR</sequence>
<dbReference type="PRINTS" id="PR00463">
    <property type="entry name" value="EP450I"/>
</dbReference>
<keyword evidence="8" id="KW-1133">Transmembrane helix</keyword>
<evidence type="ECO:0000256" key="6">
    <source>
        <dbReference type="ARBA" id="ARBA00022692"/>
    </source>
</evidence>
<gene>
    <name evidence="13" type="ORF">TRAPUB_6092</name>
</gene>
<dbReference type="Proteomes" id="UP000184267">
    <property type="component" value="Unassembled WGS sequence"/>
</dbReference>
<dbReference type="PANTHER" id="PTHR46300">
    <property type="entry name" value="P450, PUTATIVE (EUROFUNG)-RELATED-RELATED"/>
    <property type="match status" value="1"/>
</dbReference>
<dbReference type="GO" id="GO:0004497">
    <property type="term" value="F:monooxygenase activity"/>
    <property type="evidence" value="ECO:0007669"/>
    <property type="project" value="UniProtKB-KW"/>
</dbReference>
<proteinExistence type="inferred from homology"/>
<comment type="similarity">
    <text evidence="4">Belongs to the cytochrome P450 family.</text>
</comment>
<evidence type="ECO:0000256" key="12">
    <source>
        <dbReference type="ARBA" id="ARBA00023136"/>
    </source>
</evidence>
<comment type="subcellular location">
    <subcellularLocation>
        <location evidence="2">Membrane</location>
        <topology evidence="2">Single-pass membrane protein</topology>
    </subcellularLocation>
</comment>
<dbReference type="Gene3D" id="1.10.630.10">
    <property type="entry name" value="Cytochrome P450"/>
    <property type="match status" value="1"/>
</dbReference>
<evidence type="ECO:0000256" key="4">
    <source>
        <dbReference type="ARBA" id="ARBA00010617"/>
    </source>
</evidence>
<evidence type="ECO:0000256" key="3">
    <source>
        <dbReference type="ARBA" id="ARBA00005179"/>
    </source>
</evidence>
<keyword evidence="6" id="KW-0812">Transmembrane</keyword>
<evidence type="ECO:0000256" key="7">
    <source>
        <dbReference type="ARBA" id="ARBA00022723"/>
    </source>
</evidence>
<evidence type="ECO:0000256" key="2">
    <source>
        <dbReference type="ARBA" id="ARBA00004167"/>
    </source>
</evidence>
<evidence type="ECO:0000313" key="13">
    <source>
        <dbReference type="EMBL" id="OJT03314.1"/>
    </source>
</evidence>
<dbReference type="InterPro" id="IPR002401">
    <property type="entry name" value="Cyt_P450_E_grp-I"/>
</dbReference>
<dbReference type="InterPro" id="IPR036396">
    <property type="entry name" value="Cyt_P450_sf"/>
</dbReference>
<organism evidence="13 14">
    <name type="scientific">Trametes pubescens</name>
    <name type="common">White-rot fungus</name>
    <dbReference type="NCBI Taxonomy" id="154538"/>
    <lineage>
        <taxon>Eukaryota</taxon>
        <taxon>Fungi</taxon>
        <taxon>Dikarya</taxon>
        <taxon>Basidiomycota</taxon>
        <taxon>Agaricomycotina</taxon>
        <taxon>Agaricomycetes</taxon>
        <taxon>Polyporales</taxon>
        <taxon>Polyporaceae</taxon>
        <taxon>Trametes</taxon>
    </lineage>
</organism>
<keyword evidence="14" id="KW-1185">Reference proteome</keyword>
<evidence type="ECO:0000256" key="10">
    <source>
        <dbReference type="ARBA" id="ARBA00023004"/>
    </source>
</evidence>
<dbReference type="GO" id="GO:0020037">
    <property type="term" value="F:heme binding"/>
    <property type="evidence" value="ECO:0007669"/>
    <property type="project" value="InterPro"/>
</dbReference>
<dbReference type="SUPFAM" id="SSF48264">
    <property type="entry name" value="Cytochrome P450"/>
    <property type="match status" value="1"/>
</dbReference>
<keyword evidence="5" id="KW-0349">Heme</keyword>
<evidence type="ECO:0000313" key="14">
    <source>
        <dbReference type="Proteomes" id="UP000184267"/>
    </source>
</evidence>
<evidence type="ECO:0000256" key="5">
    <source>
        <dbReference type="ARBA" id="ARBA00022617"/>
    </source>
</evidence>
<comment type="pathway">
    <text evidence="3">Secondary metabolite biosynthesis.</text>
</comment>
<evidence type="ECO:0000256" key="11">
    <source>
        <dbReference type="ARBA" id="ARBA00023033"/>
    </source>
</evidence>
<dbReference type="GO" id="GO:0016020">
    <property type="term" value="C:membrane"/>
    <property type="evidence" value="ECO:0007669"/>
    <property type="project" value="UniProtKB-SubCell"/>
</dbReference>
<dbReference type="OMA" id="RSHIREW"/>
<keyword evidence="10" id="KW-0408">Iron</keyword>
<dbReference type="AlphaFoldDB" id="A0A1M2V6V3"/>
<dbReference type="GO" id="GO:0016705">
    <property type="term" value="F:oxidoreductase activity, acting on paired donors, with incorporation or reduction of molecular oxygen"/>
    <property type="evidence" value="ECO:0007669"/>
    <property type="project" value="InterPro"/>
</dbReference>